<feature type="compositionally biased region" description="Polar residues" evidence="1">
    <location>
        <begin position="330"/>
        <end position="354"/>
    </location>
</feature>
<accession>A0ABD0YWT8</accession>
<reference evidence="3 4" key="1">
    <citation type="submission" date="2024-07" db="EMBL/GenBank/DDBJ databases">
        <title>Chromosome-level genome assembly of the water stick insect Ranatra chinensis (Heteroptera: Nepidae).</title>
        <authorList>
            <person name="Liu X."/>
        </authorList>
    </citation>
    <scope>NUCLEOTIDE SEQUENCE [LARGE SCALE GENOMIC DNA]</scope>
    <source>
        <strain evidence="3">Cailab_2021Rc</strain>
        <tissue evidence="3">Muscle</tissue>
    </source>
</reference>
<gene>
    <name evidence="3" type="ORF">AAG570_002720</name>
</gene>
<feature type="domain" description="Homologous recombination OB-fold protein OB-fold" evidence="2">
    <location>
        <begin position="198"/>
        <end position="281"/>
    </location>
</feature>
<dbReference type="PANTHER" id="PTHR14523:SF1">
    <property type="entry name" value="HOMOLOGOUS RECOMBINATION OB-FOLD PROTEIN"/>
    <property type="match status" value="1"/>
</dbReference>
<dbReference type="Proteomes" id="UP001558652">
    <property type="component" value="Unassembled WGS sequence"/>
</dbReference>
<name>A0ABD0YWT8_9HEMI</name>
<evidence type="ECO:0000259" key="2">
    <source>
        <dbReference type="Pfam" id="PF15072"/>
    </source>
</evidence>
<feature type="region of interest" description="Disordered" evidence="1">
    <location>
        <begin position="322"/>
        <end position="452"/>
    </location>
</feature>
<feature type="compositionally biased region" description="Basic and acidic residues" evidence="1">
    <location>
        <begin position="25"/>
        <end position="35"/>
    </location>
</feature>
<comment type="caution">
    <text evidence="3">The sequence shown here is derived from an EMBL/GenBank/DDBJ whole genome shotgun (WGS) entry which is preliminary data.</text>
</comment>
<evidence type="ECO:0000256" key="1">
    <source>
        <dbReference type="SAM" id="MobiDB-lite"/>
    </source>
</evidence>
<dbReference type="EMBL" id="JBFDAA010000012">
    <property type="protein sequence ID" value="KAL1123644.1"/>
    <property type="molecule type" value="Genomic_DNA"/>
</dbReference>
<dbReference type="InterPro" id="IPR058570">
    <property type="entry name" value="HROB_OB"/>
</dbReference>
<feature type="compositionally biased region" description="Pro residues" evidence="1">
    <location>
        <begin position="394"/>
        <end position="403"/>
    </location>
</feature>
<evidence type="ECO:0000313" key="4">
    <source>
        <dbReference type="Proteomes" id="UP001558652"/>
    </source>
</evidence>
<keyword evidence="4" id="KW-1185">Reference proteome</keyword>
<organism evidence="3 4">
    <name type="scientific">Ranatra chinensis</name>
    <dbReference type="NCBI Taxonomy" id="642074"/>
    <lineage>
        <taxon>Eukaryota</taxon>
        <taxon>Metazoa</taxon>
        <taxon>Ecdysozoa</taxon>
        <taxon>Arthropoda</taxon>
        <taxon>Hexapoda</taxon>
        <taxon>Insecta</taxon>
        <taxon>Pterygota</taxon>
        <taxon>Neoptera</taxon>
        <taxon>Paraneoptera</taxon>
        <taxon>Hemiptera</taxon>
        <taxon>Heteroptera</taxon>
        <taxon>Panheteroptera</taxon>
        <taxon>Nepomorpha</taxon>
        <taxon>Nepidae</taxon>
        <taxon>Ranatrinae</taxon>
        <taxon>Ranatra</taxon>
    </lineage>
</organism>
<dbReference type="InterPro" id="IPR028045">
    <property type="entry name" value="HROB"/>
</dbReference>
<evidence type="ECO:0000313" key="3">
    <source>
        <dbReference type="EMBL" id="KAL1123644.1"/>
    </source>
</evidence>
<sequence>MFQIDDEFDVDDDFLGDVFGAENKENPWVDNKVDESPQCLKADGPTSSSSVSYANQSFLNAWKSHDDLKTPRNAGNRTLEVLQGVKATNVLDSSPVSNGSLVKNVRTRKFPGPAGLLPERQGNSSLIATEEFLLDLENEKKDMDVSVPEVGEVLSQDSSRCFELGCWGTMLRDLGAGLASGISVKGVRSKARHSRSLKVPAMALLLQSVDPSTPDPCLTLRDTTGEMYGTLHRDVWEQYGDRLEPGAVLVLRSVGVISAGITSKRHYLNITANNIATIYCANGSAEEVLRININPILRGDLPRLLDEWETLVVAPPPNLLAVPTPPQSPRMFTTVTDGNTSRTNQQRANHTPPVNRQLPIPPRMNRSFGAPPRPSSFRAVAAPRPGSAPDQRPVRPPRPPPSSLAPRQQQTLKRPRFEPAPTPTSGSAPDIPQPRSIFSVALDNRESSSKGDVLENLFDGIDTDSLFGDF</sequence>
<feature type="compositionally biased region" description="Basic and acidic residues" evidence="1">
    <location>
        <begin position="443"/>
        <end position="452"/>
    </location>
</feature>
<proteinExistence type="predicted"/>
<dbReference type="AlphaFoldDB" id="A0ABD0YWT8"/>
<dbReference type="Pfam" id="PF15072">
    <property type="entry name" value="HROB"/>
    <property type="match status" value="1"/>
</dbReference>
<protein>
    <recommendedName>
        <fullName evidence="2">Homologous recombination OB-fold protein OB-fold domain-containing protein</fullName>
    </recommendedName>
</protein>
<dbReference type="PANTHER" id="PTHR14523">
    <property type="entry name" value="UNCHARACTERIZED PROTEIN C17ORF53 HOMOLOG"/>
    <property type="match status" value="1"/>
</dbReference>
<feature type="region of interest" description="Disordered" evidence="1">
    <location>
        <begin position="25"/>
        <end position="49"/>
    </location>
</feature>